<protein>
    <submittedName>
        <fullName evidence="4">Ig-like domain-containing protein</fullName>
    </submittedName>
</protein>
<comment type="caution">
    <text evidence="4">The sequence shown here is derived from an EMBL/GenBank/DDBJ whole genome shotgun (WGS) entry which is preliminary data.</text>
</comment>
<dbReference type="InterPro" id="IPR011801">
    <property type="entry name" value="Swm_rep_I_cyn"/>
</dbReference>
<dbReference type="RefSeq" id="WP_378110849.1">
    <property type="nucleotide sequence ID" value="NZ_JBHSNC010000017.1"/>
</dbReference>
<dbReference type="Pfam" id="PF13205">
    <property type="entry name" value="Big_5"/>
    <property type="match status" value="4"/>
</dbReference>
<sequence length="1457" mass="152031">MQLRRTLLLALILSLLAQLWVAGASYAAPTGPAKISSYPADNDTSVPANAKLKLVFDENVTKATGGTVAIKDSSTNIAVVSYNVTDSRISFDPVSANTVVIDPNGLLVAGHSYYVEISPNAFLNGSGLGYSGISNATEWNFDVIASDSTAPSAALAPANGGTMLATDALRLTFNEKVFAAAGSIRIVRTDTGDTQVISVLSSAVSGSGIVNGTNQTVITIQPPTRLVSGKPYEVLVENNAFVDVVGNKYALTSWTFTTTAPAVALPTTVPADNASGITAGSLSAQMTFAVNMQKGNTGTIQLKRVSDNVTVDTINMAVDSSRVTVNGANVTIAFSAALAANTGYYILVDPGVLKDASNNVYEGIVDAVSWNFTTQATADTVDPTVVALSPVNGGTTTAVNGALTIKFSEPVKPGSGTIVIRHTAAPQTVFCSIPITSSAVVGGGTDTLTITPSIQPGCGNFVQNTVYAVQIGNLAITDLAGRNYAGIGSNDFATWWFKVTSDAVAPELIGTMPVAGSQTVKSTATFSMQFSEEIAVPNGNATLVPSGGGTAITATITRDNADLRKAVFSVTGLAAATTYIVRIPNDAITDLALNRFPGILNDYRWTFKTIGGDTTAPQIASASMDGSAVLLTYNEELDPTFVPYPGNYYVTVNDVPRQVNFVAVSGNAVRLTLQSGVALGQGVKVSYTVDGDPAHRLQDLSGNQAPLLNAQVVTNTSDTTLPRPVSGTLNGTTLVLNFNKPLQALTSAAASQFTVKFNGSSQGINLVSVSGSTLTIILYGSGINAQSVSVSYTPGTTPLRDLSGNGAAAFADFFVQNLNDTQPPQLTSAAALGTNLKLTFNEGLLSSSVPLKSNFSVISDGQAMSISSIAVSNNSVDLTLAQPIAANANAYVSYLPSTPGIVDLSGNPAGAFSSYRIVAGSTAVTPLVTATANGSSLILTYGQALNLSSVPYSTQYFVKANNAYDGVTSVVVQGTQVFLTLATPIVSGQVVTVSYSSAGIPLKDILNQPVDSFSERAVINASSTTGNGTNLVLPDYLESDGNGGLRFIVAKSTTSEWNALASGRAGNRYIIDGDKLLAAYDKIRLGASGGITKPILTLKIPTTEQVAQVSVPIRSLMDAAARASNASLRIEFGDLQFTLPLTAINYSKELYLSNADVSTAKLILTIEKTQDTNLSSAINIQTAALLASPADFSASVLYSGKERPIDAFDMYVTRTFTVSSFTGTTDNVAVVRYDKDAGELVYVPTQVTVSGTTATVDFKRKSNSIYAVIRKDVIYTDMTKHWAVKEVTQLASKFIVDGPKSKTFAPDKNITRAEFAEYLARGLGLSGDKQAASRYQDVSATNASAAYIGAVSKAGIVEGGNDGTFRPNASITREEMATMLVRAMSFAGVSTVSTPTSLNSFKDKAKVSSWAKEGMQISVMAGLIKGISATELKPQNNATRAEATVMLKRFLEYSDLL</sequence>
<organism evidence="4 5">
    <name type="scientific">Cohnella yongneupensis</name>
    <dbReference type="NCBI Taxonomy" id="425006"/>
    <lineage>
        <taxon>Bacteria</taxon>
        <taxon>Bacillati</taxon>
        <taxon>Bacillota</taxon>
        <taxon>Bacilli</taxon>
        <taxon>Bacillales</taxon>
        <taxon>Paenibacillaceae</taxon>
        <taxon>Cohnella</taxon>
    </lineage>
</organism>
<evidence type="ECO:0000259" key="3">
    <source>
        <dbReference type="PROSITE" id="PS51272"/>
    </source>
</evidence>
<dbReference type="PANTHER" id="PTHR43308:SF5">
    <property type="entry name" value="S-LAYER PROTEIN _ PEPTIDOGLYCAN ENDO-BETA-N-ACETYLGLUCOSAMINIDASE"/>
    <property type="match status" value="1"/>
</dbReference>
<feature type="domain" description="SLH" evidence="3">
    <location>
        <begin position="1398"/>
        <end position="1457"/>
    </location>
</feature>
<evidence type="ECO:0000256" key="2">
    <source>
        <dbReference type="SAM" id="SignalP"/>
    </source>
</evidence>
<keyword evidence="5" id="KW-1185">Reference proteome</keyword>
<dbReference type="Pfam" id="PF13753">
    <property type="entry name" value="SWM_repeat"/>
    <property type="match status" value="4"/>
</dbReference>
<dbReference type="EMBL" id="JBHSNC010000017">
    <property type="protein sequence ID" value="MFC5528980.1"/>
    <property type="molecule type" value="Genomic_DNA"/>
</dbReference>
<reference evidence="5" key="1">
    <citation type="journal article" date="2019" name="Int. J. Syst. Evol. Microbiol.">
        <title>The Global Catalogue of Microorganisms (GCM) 10K type strain sequencing project: providing services to taxonomists for standard genome sequencing and annotation.</title>
        <authorList>
            <consortium name="The Broad Institute Genomics Platform"/>
            <consortium name="The Broad Institute Genome Sequencing Center for Infectious Disease"/>
            <person name="Wu L."/>
            <person name="Ma J."/>
        </authorList>
    </citation>
    <scope>NUCLEOTIDE SEQUENCE [LARGE SCALE GENOMIC DNA]</scope>
    <source>
        <strain evidence="5">CGMCC 1.18578</strain>
    </source>
</reference>
<dbReference type="Pfam" id="PF00395">
    <property type="entry name" value="SLH"/>
    <property type="match status" value="3"/>
</dbReference>
<dbReference type="NCBIfam" id="TIGR02059">
    <property type="entry name" value="swm_rep_I"/>
    <property type="match status" value="4"/>
</dbReference>
<evidence type="ECO:0000313" key="4">
    <source>
        <dbReference type="EMBL" id="MFC5528980.1"/>
    </source>
</evidence>
<feature type="signal peptide" evidence="2">
    <location>
        <begin position="1"/>
        <end position="27"/>
    </location>
</feature>
<gene>
    <name evidence="4" type="ORF">ACFPQ4_05865</name>
</gene>
<dbReference type="InterPro" id="IPR028059">
    <property type="entry name" value="SWM_rpt"/>
</dbReference>
<feature type="chain" id="PRO_5047186051" evidence="2">
    <location>
        <begin position="28"/>
        <end position="1457"/>
    </location>
</feature>
<accession>A0ABW0QW49</accession>
<dbReference type="InterPro" id="IPR032812">
    <property type="entry name" value="SbsA_Ig"/>
</dbReference>
<keyword evidence="1 2" id="KW-0732">Signal</keyword>
<evidence type="ECO:0000313" key="5">
    <source>
        <dbReference type="Proteomes" id="UP001596108"/>
    </source>
</evidence>
<proteinExistence type="predicted"/>
<feature type="domain" description="SLH" evidence="3">
    <location>
        <begin position="1331"/>
        <end position="1394"/>
    </location>
</feature>
<dbReference type="InterPro" id="IPR001119">
    <property type="entry name" value="SLH_dom"/>
</dbReference>
<dbReference type="PROSITE" id="PS51272">
    <property type="entry name" value="SLH"/>
    <property type="match status" value="3"/>
</dbReference>
<feature type="domain" description="SLH" evidence="3">
    <location>
        <begin position="1270"/>
        <end position="1330"/>
    </location>
</feature>
<evidence type="ECO:0000256" key="1">
    <source>
        <dbReference type="ARBA" id="ARBA00022729"/>
    </source>
</evidence>
<dbReference type="Proteomes" id="UP001596108">
    <property type="component" value="Unassembled WGS sequence"/>
</dbReference>
<dbReference type="PANTHER" id="PTHR43308">
    <property type="entry name" value="OUTER MEMBRANE PROTEIN ALPHA-RELATED"/>
    <property type="match status" value="1"/>
</dbReference>
<dbReference type="InterPro" id="IPR051465">
    <property type="entry name" value="Cell_Envelope_Struct_Comp"/>
</dbReference>
<name>A0ABW0QW49_9BACL</name>